<accession>A0A5S9IUA5</accession>
<organism evidence="1 2">
    <name type="scientific">Uabimicrobium amorphum</name>
    <dbReference type="NCBI Taxonomy" id="2596890"/>
    <lineage>
        <taxon>Bacteria</taxon>
        <taxon>Pseudomonadati</taxon>
        <taxon>Planctomycetota</taxon>
        <taxon>Candidatus Uabimicrobiia</taxon>
        <taxon>Candidatus Uabimicrobiales</taxon>
        <taxon>Candidatus Uabimicrobiaceae</taxon>
        <taxon>Candidatus Uabimicrobium</taxon>
    </lineage>
</organism>
<evidence type="ECO:0000313" key="2">
    <source>
        <dbReference type="Proteomes" id="UP000326354"/>
    </source>
</evidence>
<keyword evidence="2" id="KW-1185">Reference proteome</keyword>
<sequence>MLKKINANCLWLICVFMVCTHTQNLDWLKVQEAKFKFKRYTWGDEFSFLIRGNSHQYLKNAKLILEIRYQGKLASQYNFQLTTDSSATYFPFRLLCGPLNEPYQRVLAGKYKVTIYIIIAGQSLKVRKKLSSFKGAKYDLFNESIYWKTEKEFIKEDREIKNFYQKRLQRLDTLYKELLKNAQLALEVQKSIQYRKPNPFIGKKQQKFSPILWRKWLQKKLQEPTKNELAMLRKFYKKTYCRRYPEPNSNLEEFAFVLLRYARILSIRIHEYHKVKVDVRDASRVDPFGVSREQGLINHLSKLLRNTAKSLENTK</sequence>
<name>A0A5S9IUA5_UABAM</name>
<dbReference type="RefSeq" id="WP_151972206.1">
    <property type="nucleotide sequence ID" value="NZ_AP019860.1"/>
</dbReference>
<evidence type="ECO:0000313" key="1">
    <source>
        <dbReference type="EMBL" id="BBM88064.1"/>
    </source>
</evidence>
<proteinExistence type="predicted"/>
<dbReference type="EMBL" id="AP019860">
    <property type="protein sequence ID" value="BBM88064.1"/>
    <property type="molecule type" value="Genomic_DNA"/>
</dbReference>
<reference evidence="1 2" key="1">
    <citation type="submission" date="2019-08" db="EMBL/GenBank/DDBJ databases">
        <title>Complete genome sequence of Candidatus Uab amorphum.</title>
        <authorList>
            <person name="Shiratori T."/>
            <person name="Suzuki S."/>
            <person name="Kakizawa Y."/>
            <person name="Ishida K."/>
        </authorList>
    </citation>
    <scope>NUCLEOTIDE SEQUENCE [LARGE SCALE GENOMIC DNA]</scope>
    <source>
        <strain evidence="1 2">SRT547</strain>
    </source>
</reference>
<dbReference type="AlphaFoldDB" id="A0A5S9IUA5"/>
<gene>
    <name evidence="1" type="ORF">UABAM_06480</name>
</gene>
<protein>
    <submittedName>
        <fullName evidence="1">Uncharacterized protein</fullName>
    </submittedName>
</protein>
<dbReference type="KEGG" id="uam:UABAM_06480"/>
<dbReference type="Proteomes" id="UP000326354">
    <property type="component" value="Chromosome"/>
</dbReference>